<feature type="coiled-coil region" evidence="1">
    <location>
        <begin position="43"/>
        <end position="70"/>
    </location>
</feature>
<feature type="transmembrane region" description="Helical" evidence="3">
    <location>
        <begin position="951"/>
        <end position="967"/>
    </location>
</feature>
<reference evidence="4 5" key="1">
    <citation type="submission" date="2022-01" db="EMBL/GenBank/DDBJ databases">
        <title>Alkalihalobacillus sp. EGI L200015, a novel bacterium isolated from a salt lake sediment.</title>
        <authorList>
            <person name="Gao L."/>
            <person name="Fang B.-Z."/>
            <person name="Li W.-J."/>
        </authorList>
    </citation>
    <scope>NUCLEOTIDE SEQUENCE [LARGE SCALE GENOMIC DNA]</scope>
    <source>
        <strain evidence="4 5">KCTC 12718</strain>
    </source>
</reference>
<feature type="transmembrane region" description="Helical" evidence="3">
    <location>
        <begin position="797"/>
        <end position="813"/>
    </location>
</feature>
<protein>
    <recommendedName>
        <fullName evidence="6">DUF2157 domain-containing protein</fullName>
    </recommendedName>
</protein>
<feature type="transmembrane region" description="Helical" evidence="3">
    <location>
        <begin position="311"/>
        <end position="329"/>
    </location>
</feature>
<feature type="transmembrane region" description="Helical" evidence="3">
    <location>
        <begin position="1056"/>
        <end position="1074"/>
    </location>
</feature>
<feature type="transmembrane region" description="Helical" evidence="3">
    <location>
        <begin position="768"/>
        <end position="785"/>
    </location>
</feature>
<accession>A0ABS9H4U1</accession>
<evidence type="ECO:0008006" key="6">
    <source>
        <dbReference type="Google" id="ProtNLM"/>
    </source>
</evidence>
<organism evidence="4 5">
    <name type="scientific">Pseudalkalibacillus berkeleyi</name>
    <dbReference type="NCBI Taxonomy" id="1069813"/>
    <lineage>
        <taxon>Bacteria</taxon>
        <taxon>Bacillati</taxon>
        <taxon>Bacillota</taxon>
        <taxon>Bacilli</taxon>
        <taxon>Bacillales</taxon>
        <taxon>Fictibacillaceae</taxon>
        <taxon>Pseudalkalibacillus</taxon>
    </lineage>
</organism>
<feature type="transmembrane region" description="Helical" evidence="3">
    <location>
        <begin position="979"/>
        <end position="995"/>
    </location>
</feature>
<feature type="transmembrane region" description="Helical" evidence="3">
    <location>
        <begin position="691"/>
        <end position="709"/>
    </location>
</feature>
<dbReference type="RefSeq" id="WP_236337091.1">
    <property type="nucleotide sequence ID" value="NZ_JAKIJS010000001.1"/>
</dbReference>
<feature type="transmembrane region" description="Helical" evidence="3">
    <location>
        <begin position="415"/>
        <end position="433"/>
    </location>
</feature>
<keyword evidence="3" id="KW-0812">Transmembrane</keyword>
<feature type="transmembrane region" description="Helical" evidence="3">
    <location>
        <begin position="867"/>
        <end position="884"/>
    </location>
</feature>
<keyword evidence="1" id="KW-0175">Coiled coil</keyword>
<proteinExistence type="predicted"/>
<feature type="transmembrane region" description="Helical" evidence="3">
    <location>
        <begin position="286"/>
        <end position="305"/>
    </location>
</feature>
<feature type="transmembrane region" description="Helical" evidence="3">
    <location>
        <begin position="336"/>
        <end position="355"/>
    </location>
</feature>
<keyword evidence="3" id="KW-0472">Membrane</keyword>
<keyword evidence="5" id="KW-1185">Reference proteome</keyword>
<feature type="transmembrane region" description="Helical" evidence="3">
    <location>
        <begin position="658"/>
        <end position="679"/>
    </location>
</feature>
<feature type="transmembrane region" description="Helical" evidence="3">
    <location>
        <begin position="896"/>
        <end position="917"/>
    </location>
</feature>
<dbReference type="Proteomes" id="UP001649381">
    <property type="component" value="Unassembled WGS sequence"/>
</dbReference>
<feature type="transmembrane region" description="Helical" evidence="3">
    <location>
        <begin position="553"/>
        <end position="576"/>
    </location>
</feature>
<feature type="transmembrane region" description="Helical" evidence="3">
    <location>
        <begin position="255"/>
        <end position="274"/>
    </location>
</feature>
<feature type="transmembrane region" description="Helical" evidence="3">
    <location>
        <begin position="843"/>
        <end position="860"/>
    </location>
</feature>
<feature type="transmembrane region" description="Helical" evidence="3">
    <location>
        <begin position="361"/>
        <end position="377"/>
    </location>
</feature>
<sequence length="1154" mass="132065">MDYISSEKKNVIIKEGLKDLQREGYISSEEFERVYQAQSKFYIDQTEQKTAELQKKHEELSEGRSEAELQKDRQAMIEDRPKGAPIAPPKPKKEKKVLSPQEVRERNITWSLNLGVIMLLIGGLVLATSTWETLDSWMKTGLVALVSILFFGLAYFSSNVLKINKTTFAFYVLGSLFLPIVILSAGYFELFGAYFSVAGEGRYILGAAGSLAILPVYLSLSKRLSSRLFVWFSYITFSLFAGFAIAAMYLPVDGFYLGIMLFNAMLIIGYRFVRNNEKLNWISKEFVSYIQANLILSTLLMLVFYNQELFYSFNLILTAVLYMSMIYVTNRKEYHFVFSAMLVYGAYQLIEHSILDEFGSIFYALLGVLFLVLPNFLSDQFPLKKVFRYTSAFVSGCAFIYISFEGILIKLNEPSFALMVAYIIISMNFIYLSNVTKQRLFMYLSPVFLISSLYEVILLGEKWMGYNTIELPLFIAAFLLYCLLGCYNKLNFFKNIEESTRDVSALVMGISILYGIVLMNWWQSGTMFLLFSIAALLADQFEKRKTFKVSAPWIHAISFGLAIVMFIEQVSNFYTINQPFEAVNFIGSGIALLLGSAIWKVLKRDGYSTSAFFVSQVFYGLGLVASFSLQVDLFLRAIIVLGGVGMALLLYQRTKWIVMPYVISGLSLLSYLTLLLAIHSEWRITSDILNSLQYVFGGALLFIIGLIIMKKAPLLTRGFWWIGHLYLPVALLASYFFYGDHAIWPVLLTTIIYGTSLYMANEEWKIKTFLYASLTSFTLFVHLIINRLDMASYDHYAYFISSVLMMAAWYLSRGEWPRRIAIYLVPFSLISIVVYMGVYPFDLDTFVLTLVSATGVLFIMHKEKWDLFSIVPLLMVYSAVRLFGQSHPLWEHFAFLAYSGLAVLLTIVGMTIYKWIYDRAFTENKWGQIDWYTIFGLFTLVSLYIYSGEALWTKLLPGLLISVWLFLQRNRIVNVPSKWLVFIAIGYLIQPYYALLNNGEIPVLFEREFFVLPWVALAIYLKKVTEHKLIANRIQWAVLIIVSLLLVQDGMASSTVYDAIIVGTLSLASMLGGMAYRIKSFFFVGAGVLLLNLFLQTRPFWGNMPWWVYLLIGGSVLIAVASYNEWHKQKTSDGKETLLTKFNKKIIQRIKSWE</sequence>
<dbReference type="EMBL" id="JAKIJS010000001">
    <property type="protein sequence ID" value="MCF6138847.1"/>
    <property type="molecule type" value="Genomic_DNA"/>
</dbReference>
<feature type="transmembrane region" description="Helical" evidence="3">
    <location>
        <begin position="137"/>
        <end position="156"/>
    </location>
</feature>
<name>A0ABS9H4U1_9BACL</name>
<feature type="transmembrane region" description="Helical" evidence="3">
    <location>
        <begin position="471"/>
        <end position="490"/>
    </location>
</feature>
<feature type="transmembrane region" description="Helical" evidence="3">
    <location>
        <begin position="1081"/>
        <end position="1101"/>
    </location>
</feature>
<feature type="transmembrane region" description="Helical" evidence="3">
    <location>
        <begin position="502"/>
        <end position="519"/>
    </location>
</feature>
<evidence type="ECO:0000313" key="4">
    <source>
        <dbReference type="EMBL" id="MCF6138847.1"/>
    </source>
</evidence>
<evidence type="ECO:0000256" key="1">
    <source>
        <dbReference type="SAM" id="Coils"/>
    </source>
</evidence>
<feature type="transmembrane region" description="Helical" evidence="3">
    <location>
        <begin position="168"/>
        <end position="188"/>
    </location>
</feature>
<evidence type="ECO:0000313" key="5">
    <source>
        <dbReference type="Proteomes" id="UP001649381"/>
    </source>
</evidence>
<feature type="transmembrane region" description="Helical" evidence="3">
    <location>
        <begin position="820"/>
        <end position="837"/>
    </location>
</feature>
<keyword evidence="3" id="KW-1133">Transmembrane helix</keyword>
<feature type="transmembrane region" description="Helical" evidence="3">
    <location>
        <begin position="743"/>
        <end position="761"/>
    </location>
</feature>
<feature type="transmembrane region" description="Helical" evidence="3">
    <location>
        <begin position="228"/>
        <end position="249"/>
    </location>
</feature>
<feature type="transmembrane region" description="Helical" evidence="3">
    <location>
        <begin position="929"/>
        <end position="945"/>
    </location>
</feature>
<feature type="transmembrane region" description="Helical" evidence="3">
    <location>
        <begin position="582"/>
        <end position="602"/>
    </location>
</feature>
<feature type="transmembrane region" description="Helical" evidence="3">
    <location>
        <begin position="203"/>
        <end position="221"/>
    </location>
</feature>
<feature type="transmembrane region" description="Helical" evidence="3">
    <location>
        <begin position="389"/>
        <end position="409"/>
    </location>
</feature>
<feature type="transmembrane region" description="Helical" evidence="3">
    <location>
        <begin position="633"/>
        <end position="651"/>
    </location>
</feature>
<gene>
    <name evidence="4" type="ORF">L2716_14005</name>
</gene>
<feature type="transmembrane region" description="Helical" evidence="3">
    <location>
        <begin position="440"/>
        <end position="459"/>
    </location>
</feature>
<evidence type="ECO:0000256" key="3">
    <source>
        <dbReference type="SAM" id="Phobius"/>
    </source>
</evidence>
<feature type="transmembrane region" description="Helical" evidence="3">
    <location>
        <begin position="110"/>
        <end position="131"/>
    </location>
</feature>
<feature type="transmembrane region" description="Helical" evidence="3">
    <location>
        <begin position="1107"/>
        <end position="1126"/>
    </location>
</feature>
<feature type="transmembrane region" description="Helical" evidence="3">
    <location>
        <begin position="718"/>
        <end position="737"/>
    </location>
</feature>
<comment type="caution">
    <text evidence="4">The sequence shown here is derived from an EMBL/GenBank/DDBJ whole genome shotgun (WGS) entry which is preliminary data.</text>
</comment>
<evidence type="ECO:0000256" key="2">
    <source>
        <dbReference type="SAM" id="MobiDB-lite"/>
    </source>
</evidence>
<feature type="region of interest" description="Disordered" evidence="2">
    <location>
        <begin position="78"/>
        <end position="100"/>
    </location>
</feature>